<comment type="caution">
    <text evidence="12">The sequence shown here is derived from an EMBL/GenBank/DDBJ whole genome shotgun (WGS) entry which is preliminary data.</text>
</comment>
<dbReference type="InterPro" id="IPR005467">
    <property type="entry name" value="His_kinase_dom"/>
</dbReference>
<keyword evidence="8" id="KW-1133">Transmembrane helix</keyword>
<evidence type="ECO:0000313" key="12">
    <source>
        <dbReference type="EMBL" id="HIS31047.1"/>
    </source>
</evidence>
<comment type="catalytic activity">
    <reaction evidence="1">
        <text>ATP + protein L-histidine = ADP + protein N-phospho-L-histidine.</text>
        <dbReference type="EC" id="2.7.13.3"/>
    </reaction>
</comment>
<keyword evidence="5" id="KW-0808">Transferase</keyword>
<dbReference type="SUPFAM" id="SSF47384">
    <property type="entry name" value="Homodimeric domain of signal transducing histidine kinase"/>
    <property type="match status" value="1"/>
</dbReference>
<comment type="subcellular location">
    <subcellularLocation>
        <location evidence="2">Membrane</location>
        <topology evidence="2">Multi-pass membrane protein</topology>
    </subcellularLocation>
</comment>
<dbReference type="AlphaFoldDB" id="A0A9D1ERQ1"/>
<protein>
    <recommendedName>
        <fullName evidence="3">histidine kinase</fullName>
        <ecNumber evidence="3">2.7.13.3</ecNumber>
    </recommendedName>
</protein>
<keyword evidence="6" id="KW-0812">Transmembrane</keyword>
<organism evidence="12 13">
    <name type="scientific">Candidatus Limivivens intestinipullorum</name>
    <dbReference type="NCBI Taxonomy" id="2840858"/>
    <lineage>
        <taxon>Bacteria</taxon>
        <taxon>Bacillati</taxon>
        <taxon>Bacillota</taxon>
        <taxon>Clostridia</taxon>
        <taxon>Lachnospirales</taxon>
        <taxon>Lachnospiraceae</taxon>
        <taxon>Lachnospiraceae incertae sedis</taxon>
        <taxon>Candidatus Limivivens</taxon>
    </lineage>
</organism>
<reference evidence="12" key="1">
    <citation type="submission" date="2020-10" db="EMBL/GenBank/DDBJ databases">
        <authorList>
            <person name="Gilroy R."/>
        </authorList>
    </citation>
    <scope>NUCLEOTIDE SEQUENCE</scope>
    <source>
        <strain evidence="12">CHK190-19873</strain>
    </source>
</reference>
<evidence type="ECO:0000256" key="9">
    <source>
        <dbReference type="ARBA" id="ARBA00023012"/>
    </source>
</evidence>
<dbReference type="SMART" id="SM00388">
    <property type="entry name" value="HisKA"/>
    <property type="match status" value="1"/>
</dbReference>
<keyword evidence="4" id="KW-0597">Phosphoprotein</keyword>
<dbReference type="InterPro" id="IPR050398">
    <property type="entry name" value="HssS/ArlS-like"/>
</dbReference>
<dbReference type="GO" id="GO:0005886">
    <property type="term" value="C:plasma membrane"/>
    <property type="evidence" value="ECO:0007669"/>
    <property type="project" value="TreeGrafter"/>
</dbReference>
<dbReference type="PANTHER" id="PTHR45528:SF8">
    <property type="entry name" value="HISTIDINE KINASE"/>
    <property type="match status" value="1"/>
</dbReference>
<dbReference type="InterPro" id="IPR036890">
    <property type="entry name" value="HATPase_C_sf"/>
</dbReference>
<dbReference type="Pfam" id="PF02518">
    <property type="entry name" value="HATPase_c"/>
    <property type="match status" value="1"/>
</dbReference>
<evidence type="ECO:0000256" key="5">
    <source>
        <dbReference type="ARBA" id="ARBA00022679"/>
    </source>
</evidence>
<gene>
    <name evidence="12" type="ORF">IAB44_05780</name>
</gene>
<accession>A0A9D1ERQ1</accession>
<evidence type="ECO:0000256" key="7">
    <source>
        <dbReference type="ARBA" id="ARBA00022777"/>
    </source>
</evidence>
<dbReference type="InterPro" id="IPR003594">
    <property type="entry name" value="HATPase_dom"/>
</dbReference>
<name>A0A9D1ERQ1_9FIRM</name>
<dbReference type="SUPFAM" id="SSF55874">
    <property type="entry name" value="ATPase domain of HSP90 chaperone/DNA topoisomerase II/histidine kinase"/>
    <property type="match status" value="1"/>
</dbReference>
<dbReference type="Gene3D" id="3.30.565.10">
    <property type="entry name" value="Histidine kinase-like ATPase, C-terminal domain"/>
    <property type="match status" value="1"/>
</dbReference>
<dbReference type="Gene3D" id="1.10.287.130">
    <property type="match status" value="1"/>
</dbReference>
<evidence type="ECO:0000256" key="8">
    <source>
        <dbReference type="ARBA" id="ARBA00022989"/>
    </source>
</evidence>
<sequence length="308" mass="36079">MELILLFLFAIGAAVFAARLFLLRRAIERLRRDFCEVTAQKDADRHLTLDYQDKALEELAAELNRYIEDCYTERYRHRCREKNIRSEITNISHDLRTPLTSITGYLGLIQGENLTDREKKEYFGVINRRSQDLEDMIQCLYDYARLENEEYRFHMEKTDIRHLFCEYLLSFYSEFQQKKIQVQVELLKEPVMVTADREALNRIFYNLITNLMKYSGKSCRIAMQSCGDTIQILFENPAPEMSDYEAQHLFDRFYRAERTKTAQGSGLGLTIAKMLTEGMGGTLTARCRDGRLILCFSMKTIAFSYDGP</sequence>
<evidence type="ECO:0000313" key="13">
    <source>
        <dbReference type="Proteomes" id="UP000823935"/>
    </source>
</evidence>
<dbReference type="CDD" id="cd00082">
    <property type="entry name" value="HisKA"/>
    <property type="match status" value="1"/>
</dbReference>
<dbReference type="SMART" id="SM00387">
    <property type="entry name" value="HATPase_c"/>
    <property type="match status" value="1"/>
</dbReference>
<evidence type="ECO:0000256" key="1">
    <source>
        <dbReference type="ARBA" id="ARBA00000085"/>
    </source>
</evidence>
<dbReference type="PRINTS" id="PR00344">
    <property type="entry name" value="BCTRLSENSOR"/>
</dbReference>
<dbReference type="EMBL" id="DVIQ01000027">
    <property type="protein sequence ID" value="HIS31047.1"/>
    <property type="molecule type" value="Genomic_DNA"/>
</dbReference>
<dbReference type="InterPro" id="IPR004358">
    <property type="entry name" value="Sig_transdc_His_kin-like_C"/>
</dbReference>
<evidence type="ECO:0000259" key="11">
    <source>
        <dbReference type="PROSITE" id="PS50109"/>
    </source>
</evidence>
<dbReference type="PANTHER" id="PTHR45528">
    <property type="entry name" value="SENSOR HISTIDINE KINASE CPXA"/>
    <property type="match status" value="1"/>
</dbReference>
<reference evidence="12" key="2">
    <citation type="journal article" date="2021" name="PeerJ">
        <title>Extensive microbial diversity within the chicken gut microbiome revealed by metagenomics and culture.</title>
        <authorList>
            <person name="Gilroy R."/>
            <person name="Ravi A."/>
            <person name="Getino M."/>
            <person name="Pursley I."/>
            <person name="Horton D.L."/>
            <person name="Alikhan N.F."/>
            <person name="Baker D."/>
            <person name="Gharbi K."/>
            <person name="Hall N."/>
            <person name="Watson M."/>
            <person name="Adriaenssens E.M."/>
            <person name="Foster-Nyarko E."/>
            <person name="Jarju S."/>
            <person name="Secka A."/>
            <person name="Antonio M."/>
            <person name="Oren A."/>
            <person name="Chaudhuri R.R."/>
            <person name="La Ragione R."/>
            <person name="Hildebrand F."/>
            <person name="Pallen M.J."/>
        </authorList>
    </citation>
    <scope>NUCLEOTIDE SEQUENCE</scope>
    <source>
        <strain evidence="12">CHK190-19873</strain>
    </source>
</reference>
<dbReference type="InterPro" id="IPR003661">
    <property type="entry name" value="HisK_dim/P_dom"/>
</dbReference>
<evidence type="ECO:0000256" key="3">
    <source>
        <dbReference type="ARBA" id="ARBA00012438"/>
    </source>
</evidence>
<dbReference type="Pfam" id="PF00512">
    <property type="entry name" value="HisKA"/>
    <property type="match status" value="1"/>
</dbReference>
<keyword evidence="7 12" id="KW-0418">Kinase</keyword>
<dbReference type="PROSITE" id="PS50109">
    <property type="entry name" value="HIS_KIN"/>
    <property type="match status" value="1"/>
</dbReference>
<keyword evidence="10" id="KW-0472">Membrane</keyword>
<proteinExistence type="predicted"/>
<keyword evidence="9" id="KW-0902">Two-component regulatory system</keyword>
<evidence type="ECO:0000256" key="4">
    <source>
        <dbReference type="ARBA" id="ARBA00022553"/>
    </source>
</evidence>
<dbReference type="GO" id="GO:0000155">
    <property type="term" value="F:phosphorelay sensor kinase activity"/>
    <property type="evidence" value="ECO:0007669"/>
    <property type="project" value="InterPro"/>
</dbReference>
<evidence type="ECO:0000256" key="6">
    <source>
        <dbReference type="ARBA" id="ARBA00022692"/>
    </source>
</evidence>
<dbReference type="CDD" id="cd00075">
    <property type="entry name" value="HATPase"/>
    <property type="match status" value="1"/>
</dbReference>
<evidence type="ECO:0000256" key="10">
    <source>
        <dbReference type="ARBA" id="ARBA00023136"/>
    </source>
</evidence>
<evidence type="ECO:0000256" key="2">
    <source>
        <dbReference type="ARBA" id="ARBA00004141"/>
    </source>
</evidence>
<dbReference type="InterPro" id="IPR036097">
    <property type="entry name" value="HisK_dim/P_sf"/>
</dbReference>
<feature type="domain" description="Histidine kinase" evidence="11">
    <location>
        <begin position="90"/>
        <end position="308"/>
    </location>
</feature>
<dbReference type="Proteomes" id="UP000823935">
    <property type="component" value="Unassembled WGS sequence"/>
</dbReference>
<dbReference type="EC" id="2.7.13.3" evidence="3"/>